<dbReference type="Proteomes" id="UP000746471">
    <property type="component" value="Unassembled WGS sequence"/>
</dbReference>
<comment type="caution">
    <text evidence="2">The sequence shown here is derived from an EMBL/GenBank/DDBJ whole genome shotgun (WGS) entry which is preliminary data.</text>
</comment>
<dbReference type="RefSeq" id="WP_213238037.1">
    <property type="nucleotide sequence ID" value="NZ_JAHBCL010000033.1"/>
</dbReference>
<proteinExistence type="predicted"/>
<name>A0ABS5PSW3_9FIRM</name>
<evidence type="ECO:0000256" key="1">
    <source>
        <dbReference type="SAM" id="Phobius"/>
    </source>
</evidence>
<keyword evidence="1" id="KW-1133">Transmembrane helix</keyword>
<evidence type="ECO:0000313" key="2">
    <source>
        <dbReference type="EMBL" id="MBS7528176.1"/>
    </source>
</evidence>
<reference evidence="2 3" key="1">
    <citation type="submission" date="2021-05" db="EMBL/GenBank/DDBJ databases">
        <title>Fusibacter ferrireducens sp. nov., an anaerobic, sulfur- and Fe-reducing bacterium isolated from the mangrove sediment.</title>
        <authorList>
            <person name="Qiu D."/>
        </authorList>
    </citation>
    <scope>NUCLEOTIDE SEQUENCE [LARGE SCALE GENOMIC DNA]</scope>
    <source>
        <strain evidence="2 3">DSM 12116</strain>
    </source>
</reference>
<accession>A0ABS5PSW3</accession>
<dbReference type="EMBL" id="JAHBCL010000033">
    <property type="protein sequence ID" value="MBS7528176.1"/>
    <property type="molecule type" value="Genomic_DNA"/>
</dbReference>
<sequence>MENLGLVVNTKKIMRALILLVAGLSLMFYGIIGYFADYVSTHQRIADTEIIERAKELGMVEPRDIILDEQEQLK</sequence>
<keyword evidence="3" id="KW-1185">Reference proteome</keyword>
<gene>
    <name evidence="2" type="ORF">KHM83_15925</name>
</gene>
<keyword evidence="1" id="KW-0472">Membrane</keyword>
<organism evidence="2 3">
    <name type="scientific">Fusibacter paucivorans</name>
    <dbReference type="NCBI Taxonomy" id="76009"/>
    <lineage>
        <taxon>Bacteria</taxon>
        <taxon>Bacillati</taxon>
        <taxon>Bacillota</taxon>
        <taxon>Clostridia</taxon>
        <taxon>Eubacteriales</taxon>
        <taxon>Eubacteriales Family XII. Incertae Sedis</taxon>
        <taxon>Fusibacter</taxon>
    </lineage>
</organism>
<feature type="transmembrane region" description="Helical" evidence="1">
    <location>
        <begin position="13"/>
        <end position="36"/>
    </location>
</feature>
<evidence type="ECO:0000313" key="3">
    <source>
        <dbReference type="Proteomes" id="UP000746471"/>
    </source>
</evidence>
<protein>
    <submittedName>
        <fullName evidence="2">Uncharacterized protein</fullName>
    </submittedName>
</protein>
<keyword evidence="1" id="KW-0812">Transmembrane</keyword>